<evidence type="ECO:0000313" key="2">
    <source>
        <dbReference type="RefSeq" id="XP_031571639.1"/>
    </source>
</evidence>
<sequence length="368" mass="42161">MADVISSPRLSQSRGGSRDISSAFALSVIWTSPLSDYNRVLATNQFALTVLTYPMWTQHWPLAELRIIDRETRKIISGNGGRHPLSSTAVLYLPREKGGRGLRSIEQEYKLIKIKAAVKLYESPDPMMRAVQQFEERAADKGFSSLISDAKKFAQELKAQMTITDTKCRMCHMATESTIHVLSGCSKIAQSLYTARHDRMLRPIYHCLLEKYNFQENDNGKPWYQQSLPSAVLQNEKAKIYWNVPFQLEKAPENSANKPDIVVQDKETNAWTLFEGTVCQVVKIAERTVEKQEKYTELRAGIKKECKSSSVNQINIVLDFLAGNHEQLRKDLRTITNTDREVNFLIERCQKWILSQNVNIVKTFYEYA</sequence>
<dbReference type="GeneID" id="116305807"/>
<keyword evidence="1" id="KW-1185">Reference proteome</keyword>
<dbReference type="PANTHER" id="PTHR35450">
    <property type="entry name" value="REVERSE TRANSCRIPTASE DOMAIN-CONTAINING PROTEIN"/>
    <property type="match status" value="1"/>
</dbReference>
<gene>
    <name evidence="2" type="primary">LOC116305807</name>
</gene>
<protein>
    <submittedName>
        <fullName evidence="2">Uncharacterized protein LOC116305807</fullName>
    </submittedName>
</protein>
<evidence type="ECO:0000313" key="1">
    <source>
        <dbReference type="Proteomes" id="UP000515163"/>
    </source>
</evidence>
<accession>A0A6P8IWX4</accession>
<dbReference type="Proteomes" id="UP000515163">
    <property type="component" value="Unplaced"/>
</dbReference>
<proteinExistence type="predicted"/>
<name>A0A6P8IWX4_ACTTE</name>
<dbReference type="OrthoDB" id="5952131at2759"/>
<organism evidence="1 2">
    <name type="scientific">Actinia tenebrosa</name>
    <name type="common">Australian red waratah sea anemone</name>
    <dbReference type="NCBI Taxonomy" id="6105"/>
    <lineage>
        <taxon>Eukaryota</taxon>
        <taxon>Metazoa</taxon>
        <taxon>Cnidaria</taxon>
        <taxon>Anthozoa</taxon>
        <taxon>Hexacorallia</taxon>
        <taxon>Actiniaria</taxon>
        <taxon>Actiniidae</taxon>
        <taxon>Actinia</taxon>
    </lineage>
</organism>
<reference evidence="2" key="1">
    <citation type="submission" date="2025-08" db="UniProtKB">
        <authorList>
            <consortium name="RefSeq"/>
        </authorList>
    </citation>
    <scope>IDENTIFICATION</scope>
    <source>
        <tissue evidence="2">Tentacle</tissue>
    </source>
</reference>
<dbReference type="RefSeq" id="XP_031571639.1">
    <property type="nucleotide sequence ID" value="XM_031715779.1"/>
</dbReference>
<dbReference type="AlphaFoldDB" id="A0A6P8IWX4"/>
<dbReference type="KEGG" id="aten:116305807"/>
<dbReference type="InParanoid" id="A0A6P8IWX4"/>
<dbReference type="PANTHER" id="PTHR35450:SF2">
    <property type="entry name" value="REVERSE TRANSCRIPTASE DOMAIN-CONTAINING PROTEIN"/>
    <property type="match status" value="1"/>
</dbReference>